<evidence type="ECO:0000256" key="1">
    <source>
        <dbReference type="ARBA" id="ARBA00004651"/>
    </source>
</evidence>
<keyword evidence="4 7" id="KW-0812">Transmembrane</keyword>
<feature type="transmembrane region" description="Helical" evidence="7">
    <location>
        <begin position="57"/>
        <end position="79"/>
    </location>
</feature>
<keyword evidence="3" id="KW-1003">Cell membrane</keyword>
<dbReference type="InterPro" id="IPR000515">
    <property type="entry name" value="MetI-like"/>
</dbReference>
<dbReference type="GO" id="GO:0055085">
    <property type="term" value="P:transmembrane transport"/>
    <property type="evidence" value="ECO:0007669"/>
    <property type="project" value="InterPro"/>
</dbReference>
<dbReference type="PROSITE" id="PS50928">
    <property type="entry name" value="ABC_TM1"/>
    <property type="match status" value="1"/>
</dbReference>
<proteinExistence type="inferred from homology"/>
<dbReference type="Proteomes" id="UP000324101">
    <property type="component" value="Chromosome"/>
</dbReference>
<keyword evidence="2 7" id="KW-0813">Transport</keyword>
<protein>
    <submittedName>
        <fullName evidence="10">ABC transporter permease</fullName>
    </submittedName>
</protein>
<organism evidence="10 11">
    <name type="scientific">Streptomyces venezuelae</name>
    <dbReference type="NCBI Taxonomy" id="54571"/>
    <lineage>
        <taxon>Bacteria</taxon>
        <taxon>Bacillati</taxon>
        <taxon>Actinomycetota</taxon>
        <taxon>Actinomycetes</taxon>
        <taxon>Kitasatosporales</taxon>
        <taxon>Streptomycetaceae</taxon>
        <taxon>Streptomyces</taxon>
    </lineage>
</organism>
<evidence type="ECO:0000256" key="2">
    <source>
        <dbReference type="ARBA" id="ARBA00022448"/>
    </source>
</evidence>
<dbReference type="AlphaFoldDB" id="A0A5P2DML2"/>
<evidence type="ECO:0000313" key="11">
    <source>
        <dbReference type="Proteomes" id="UP000324101"/>
    </source>
</evidence>
<sequence length="353" mass="38858">MAAHTSQSVAKAAGDDVENDVAARGRSRRTDSDSGNRGGDRGGKGASGFRRAVGTHWYAWAMVAPVVLVLGVIIGWPLVRGVYLSLTDATERNVSRTIGVRHIEATYEFVGLDNYVSVLSDPVFLQRLVWTVVWTVACVSITFTLGLVLANMLNRDFRGRAAYRMALILPWAVPGFVSVFAWRFLFNRDNGILNKILDGGGIAAIPWLDDPTWAKFSVVAVNVWLGVPFMMVALLGGLQSIPGELYEAAEMDGASSWQRFRHITLPGLRSVSMTVILLSTIWTFNMFPVIFLLTRGGPGDSTEILVTQAFREAFIASPRDFAASATWGVLILLLLMIFALVYRRSLRKQGEVW</sequence>
<accession>A0A5P2DML2</accession>
<feature type="transmembrane region" description="Helical" evidence="7">
    <location>
        <begin position="162"/>
        <end position="185"/>
    </location>
</feature>
<dbReference type="EMBL" id="CP029189">
    <property type="protein sequence ID" value="QES54421.1"/>
    <property type="molecule type" value="Genomic_DNA"/>
</dbReference>
<feature type="transmembrane region" description="Helical" evidence="7">
    <location>
        <begin position="216"/>
        <end position="238"/>
    </location>
</feature>
<dbReference type="GO" id="GO:0005886">
    <property type="term" value="C:plasma membrane"/>
    <property type="evidence" value="ECO:0007669"/>
    <property type="project" value="UniProtKB-SubCell"/>
</dbReference>
<evidence type="ECO:0000256" key="5">
    <source>
        <dbReference type="ARBA" id="ARBA00022989"/>
    </source>
</evidence>
<comment type="subcellular location">
    <subcellularLocation>
        <location evidence="1 7">Cell membrane</location>
        <topology evidence="1 7">Multi-pass membrane protein</topology>
    </subcellularLocation>
</comment>
<dbReference type="CDD" id="cd06261">
    <property type="entry name" value="TM_PBP2"/>
    <property type="match status" value="1"/>
</dbReference>
<feature type="region of interest" description="Disordered" evidence="8">
    <location>
        <begin position="1"/>
        <end position="45"/>
    </location>
</feature>
<dbReference type="PANTHER" id="PTHR43227:SF7">
    <property type="entry name" value="ARABINOOLIGOSACCHARIDES TRANSPORT SYSTEM PERMEASE PROTEIN ARAP"/>
    <property type="match status" value="1"/>
</dbReference>
<keyword evidence="6 7" id="KW-0472">Membrane</keyword>
<feature type="transmembrane region" description="Helical" evidence="7">
    <location>
        <begin position="271"/>
        <end position="293"/>
    </location>
</feature>
<evidence type="ECO:0000313" key="10">
    <source>
        <dbReference type="EMBL" id="QES54421.1"/>
    </source>
</evidence>
<feature type="transmembrane region" description="Helical" evidence="7">
    <location>
        <begin position="128"/>
        <end position="150"/>
    </location>
</feature>
<feature type="domain" description="ABC transmembrane type-1" evidence="9">
    <location>
        <begin position="128"/>
        <end position="342"/>
    </location>
</feature>
<dbReference type="SUPFAM" id="SSF161098">
    <property type="entry name" value="MetI-like"/>
    <property type="match status" value="1"/>
</dbReference>
<evidence type="ECO:0000256" key="8">
    <source>
        <dbReference type="SAM" id="MobiDB-lite"/>
    </source>
</evidence>
<dbReference type="RefSeq" id="WP_150257178.1">
    <property type="nucleotide sequence ID" value="NZ_CP029189.1"/>
</dbReference>
<evidence type="ECO:0000256" key="7">
    <source>
        <dbReference type="RuleBase" id="RU363032"/>
    </source>
</evidence>
<evidence type="ECO:0000256" key="3">
    <source>
        <dbReference type="ARBA" id="ARBA00022475"/>
    </source>
</evidence>
<evidence type="ECO:0000256" key="6">
    <source>
        <dbReference type="ARBA" id="ARBA00023136"/>
    </source>
</evidence>
<comment type="similarity">
    <text evidence="7">Belongs to the binding-protein-dependent transport system permease family.</text>
</comment>
<dbReference type="InterPro" id="IPR035906">
    <property type="entry name" value="MetI-like_sf"/>
</dbReference>
<evidence type="ECO:0000256" key="4">
    <source>
        <dbReference type="ARBA" id="ARBA00022692"/>
    </source>
</evidence>
<reference evidence="10 11" key="1">
    <citation type="submission" date="2018-05" db="EMBL/GenBank/DDBJ databases">
        <title>Streptomyces venezuelae.</title>
        <authorList>
            <person name="Kim W."/>
            <person name="Lee N."/>
            <person name="Cho B.-K."/>
        </authorList>
    </citation>
    <scope>NUCLEOTIDE SEQUENCE [LARGE SCALE GENOMIC DNA]</scope>
    <source>
        <strain evidence="10 11">ATCC 21018</strain>
    </source>
</reference>
<dbReference type="OrthoDB" id="34224at2"/>
<feature type="transmembrane region" description="Helical" evidence="7">
    <location>
        <begin position="321"/>
        <end position="342"/>
    </location>
</feature>
<feature type="compositionally biased region" description="Basic and acidic residues" evidence="8">
    <location>
        <begin position="28"/>
        <end position="43"/>
    </location>
</feature>
<name>A0A5P2DML2_STRVZ</name>
<gene>
    <name evidence="10" type="ORF">DEJ51_09370</name>
</gene>
<dbReference type="InterPro" id="IPR050809">
    <property type="entry name" value="UgpAE/MalFG_permease"/>
</dbReference>
<dbReference type="Pfam" id="PF00528">
    <property type="entry name" value="BPD_transp_1"/>
    <property type="match status" value="1"/>
</dbReference>
<dbReference type="PANTHER" id="PTHR43227">
    <property type="entry name" value="BLL4140 PROTEIN"/>
    <property type="match status" value="1"/>
</dbReference>
<evidence type="ECO:0000259" key="9">
    <source>
        <dbReference type="PROSITE" id="PS50928"/>
    </source>
</evidence>
<keyword evidence="5 7" id="KW-1133">Transmembrane helix</keyword>
<dbReference type="Gene3D" id="1.10.3720.10">
    <property type="entry name" value="MetI-like"/>
    <property type="match status" value="1"/>
</dbReference>